<sequence>MTSSSFTPPVTPIAPGSLDDVAVLMPAYNGQADVDRTLASFSEDARIHVLIVDDGSMPPIVAPALPNMSIDVLRMPQNGGIERALQAGMEALAARGFRYAARIDAGDLTVPGRLAKQRTYLEAHPQVAGLGMWTQVVSRDGTPLFMLTPPAEPRAIRRVRFLRACFVHPSMMLRVDAVLAAGNYREAYKAAEDLDLFLRLMQRYDCANLPELGLYYELNEGGISATKRRRQIASTLRLQLRYFNVLNVCDWLGLAKNLLHFVTPYKTLQRMKKRFYAPRASL</sequence>
<dbReference type="GO" id="GO:0016757">
    <property type="term" value="F:glycosyltransferase activity"/>
    <property type="evidence" value="ECO:0007669"/>
    <property type="project" value="UniProtKB-KW"/>
</dbReference>
<dbReference type="Pfam" id="PF00535">
    <property type="entry name" value="Glycos_transf_2"/>
    <property type="match status" value="1"/>
</dbReference>
<dbReference type="EMBL" id="JAZHGA010000006">
    <property type="protein sequence ID" value="MEM5340167.1"/>
    <property type="molecule type" value="Genomic_DNA"/>
</dbReference>
<dbReference type="InterPro" id="IPR001173">
    <property type="entry name" value="Glyco_trans_2-like"/>
</dbReference>
<name>A0ABU9QZI6_9BURK</name>
<evidence type="ECO:0000256" key="2">
    <source>
        <dbReference type="ARBA" id="ARBA00022676"/>
    </source>
</evidence>
<dbReference type="SUPFAM" id="SSF53448">
    <property type="entry name" value="Nucleotide-diphospho-sugar transferases"/>
    <property type="match status" value="1"/>
</dbReference>
<gene>
    <name evidence="5" type="ORF">V4C56_11055</name>
</gene>
<evidence type="ECO:0000259" key="4">
    <source>
        <dbReference type="Pfam" id="PF00535"/>
    </source>
</evidence>
<organism evidence="5 6">
    <name type="scientific">Paraburkholderia azotifigens</name>
    <dbReference type="NCBI Taxonomy" id="2057004"/>
    <lineage>
        <taxon>Bacteria</taxon>
        <taxon>Pseudomonadati</taxon>
        <taxon>Pseudomonadota</taxon>
        <taxon>Betaproteobacteria</taxon>
        <taxon>Burkholderiales</taxon>
        <taxon>Burkholderiaceae</taxon>
        <taxon>Paraburkholderia</taxon>
    </lineage>
</organism>
<dbReference type="Gene3D" id="3.90.550.10">
    <property type="entry name" value="Spore Coat Polysaccharide Biosynthesis Protein SpsA, Chain A"/>
    <property type="match status" value="1"/>
</dbReference>
<evidence type="ECO:0000313" key="5">
    <source>
        <dbReference type="EMBL" id="MEM5340167.1"/>
    </source>
</evidence>
<dbReference type="EC" id="2.4.-.-" evidence="5"/>
<comment type="caution">
    <text evidence="5">The sequence shown here is derived from an EMBL/GenBank/DDBJ whole genome shotgun (WGS) entry which is preliminary data.</text>
</comment>
<comment type="similarity">
    <text evidence="1">Belongs to the glycosyltransferase 2 family.</text>
</comment>
<protein>
    <submittedName>
        <fullName evidence="5">Glycosyltransferase</fullName>
        <ecNumber evidence="5">2.4.-.-</ecNumber>
    </submittedName>
</protein>
<keyword evidence="3 5" id="KW-0808">Transferase</keyword>
<reference evidence="5 6" key="1">
    <citation type="submission" date="2024-01" db="EMBL/GenBank/DDBJ databases">
        <title>The diversity of rhizobia nodulating Mimosa spp. in eleven states of Brazil covering several biomes is determined by host plant, location, and edaphic factors.</title>
        <authorList>
            <person name="Rouws L."/>
            <person name="Barauna A."/>
            <person name="Beukes C."/>
            <person name="De Faria S.M."/>
            <person name="Gross E."/>
            <person name="Dos Reis Junior F.B."/>
            <person name="Simon M."/>
            <person name="Maluk M."/>
            <person name="Odee D.W."/>
            <person name="Kenicer G."/>
            <person name="Young J.P.W."/>
            <person name="Reis V.M."/>
            <person name="Zilli J."/>
            <person name="James E.K."/>
        </authorList>
    </citation>
    <scope>NUCLEOTIDE SEQUENCE [LARGE SCALE GENOMIC DNA]</scope>
    <source>
        <strain evidence="5 6">JPY530</strain>
    </source>
</reference>
<keyword evidence="2 5" id="KW-0328">Glycosyltransferase</keyword>
<accession>A0ABU9QZI6</accession>
<feature type="domain" description="Glycosyltransferase 2-like" evidence="4">
    <location>
        <begin position="23"/>
        <end position="176"/>
    </location>
</feature>
<evidence type="ECO:0000313" key="6">
    <source>
        <dbReference type="Proteomes" id="UP001481677"/>
    </source>
</evidence>
<keyword evidence="6" id="KW-1185">Reference proteome</keyword>
<dbReference type="Proteomes" id="UP001481677">
    <property type="component" value="Unassembled WGS sequence"/>
</dbReference>
<evidence type="ECO:0000256" key="1">
    <source>
        <dbReference type="ARBA" id="ARBA00006739"/>
    </source>
</evidence>
<dbReference type="RefSeq" id="WP_342958758.1">
    <property type="nucleotide sequence ID" value="NZ_JAZHFZ010000009.1"/>
</dbReference>
<dbReference type="InterPro" id="IPR029044">
    <property type="entry name" value="Nucleotide-diphossugar_trans"/>
</dbReference>
<dbReference type="PANTHER" id="PTHR43685">
    <property type="entry name" value="GLYCOSYLTRANSFERASE"/>
    <property type="match status" value="1"/>
</dbReference>
<dbReference type="InterPro" id="IPR050834">
    <property type="entry name" value="Glycosyltransf_2"/>
</dbReference>
<proteinExistence type="inferred from homology"/>
<dbReference type="PANTHER" id="PTHR43685:SF5">
    <property type="entry name" value="GLYCOSYLTRANSFERASE EPSE-RELATED"/>
    <property type="match status" value="1"/>
</dbReference>
<evidence type="ECO:0000256" key="3">
    <source>
        <dbReference type="ARBA" id="ARBA00022679"/>
    </source>
</evidence>